<dbReference type="AlphaFoldDB" id="A0A5C3N882"/>
<gene>
    <name evidence="2" type="ORF">OE88DRAFT_1725260</name>
</gene>
<dbReference type="EMBL" id="ML213509">
    <property type="protein sequence ID" value="TFK52686.1"/>
    <property type="molecule type" value="Genomic_DNA"/>
</dbReference>
<dbReference type="OrthoDB" id="5544050at2759"/>
<evidence type="ECO:0000313" key="2">
    <source>
        <dbReference type="EMBL" id="TFK52686.1"/>
    </source>
</evidence>
<reference evidence="2 3" key="1">
    <citation type="journal article" date="2019" name="Nat. Ecol. Evol.">
        <title>Megaphylogeny resolves global patterns of mushroom evolution.</title>
        <authorList>
            <person name="Varga T."/>
            <person name="Krizsan K."/>
            <person name="Foldi C."/>
            <person name="Dima B."/>
            <person name="Sanchez-Garcia M."/>
            <person name="Sanchez-Ramirez S."/>
            <person name="Szollosi G.J."/>
            <person name="Szarkandi J.G."/>
            <person name="Papp V."/>
            <person name="Albert L."/>
            <person name="Andreopoulos W."/>
            <person name="Angelini C."/>
            <person name="Antonin V."/>
            <person name="Barry K.W."/>
            <person name="Bougher N.L."/>
            <person name="Buchanan P."/>
            <person name="Buyck B."/>
            <person name="Bense V."/>
            <person name="Catcheside P."/>
            <person name="Chovatia M."/>
            <person name="Cooper J."/>
            <person name="Damon W."/>
            <person name="Desjardin D."/>
            <person name="Finy P."/>
            <person name="Geml J."/>
            <person name="Haridas S."/>
            <person name="Hughes K."/>
            <person name="Justo A."/>
            <person name="Karasinski D."/>
            <person name="Kautmanova I."/>
            <person name="Kiss B."/>
            <person name="Kocsube S."/>
            <person name="Kotiranta H."/>
            <person name="LaButti K.M."/>
            <person name="Lechner B.E."/>
            <person name="Liimatainen K."/>
            <person name="Lipzen A."/>
            <person name="Lukacs Z."/>
            <person name="Mihaltcheva S."/>
            <person name="Morgado L.N."/>
            <person name="Niskanen T."/>
            <person name="Noordeloos M.E."/>
            <person name="Ohm R.A."/>
            <person name="Ortiz-Santana B."/>
            <person name="Ovrebo C."/>
            <person name="Racz N."/>
            <person name="Riley R."/>
            <person name="Savchenko A."/>
            <person name="Shiryaev A."/>
            <person name="Soop K."/>
            <person name="Spirin V."/>
            <person name="Szebenyi C."/>
            <person name="Tomsovsky M."/>
            <person name="Tulloss R.E."/>
            <person name="Uehling J."/>
            <person name="Grigoriev I.V."/>
            <person name="Vagvolgyi C."/>
            <person name="Papp T."/>
            <person name="Martin F.M."/>
            <person name="Miettinen O."/>
            <person name="Hibbett D.S."/>
            <person name="Nagy L.G."/>
        </authorList>
    </citation>
    <scope>NUCLEOTIDE SEQUENCE [LARGE SCALE GENOMIC DNA]</scope>
    <source>
        <strain evidence="2 3">OMC1185</strain>
    </source>
</reference>
<accession>A0A5C3N882</accession>
<evidence type="ECO:0000313" key="3">
    <source>
        <dbReference type="Proteomes" id="UP000305948"/>
    </source>
</evidence>
<keyword evidence="3" id="KW-1185">Reference proteome</keyword>
<proteinExistence type="predicted"/>
<name>A0A5C3N882_9AGAM</name>
<feature type="region of interest" description="Disordered" evidence="1">
    <location>
        <begin position="14"/>
        <end position="131"/>
    </location>
</feature>
<organism evidence="2 3">
    <name type="scientific">Heliocybe sulcata</name>
    <dbReference type="NCBI Taxonomy" id="5364"/>
    <lineage>
        <taxon>Eukaryota</taxon>
        <taxon>Fungi</taxon>
        <taxon>Dikarya</taxon>
        <taxon>Basidiomycota</taxon>
        <taxon>Agaricomycotina</taxon>
        <taxon>Agaricomycetes</taxon>
        <taxon>Gloeophyllales</taxon>
        <taxon>Gloeophyllaceae</taxon>
        <taxon>Heliocybe</taxon>
    </lineage>
</organism>
<feature type="compositionally biased region" description="Basic and acidic residues" evidence="1">
    <location>
        <begin position="119"/>
        <end position="131"/>
    </location>
</feature>
<feature type="compositionally biased region" description="Basic and acidic residues" evidence="1">
    <location>
        <begin position="69"/>
        <end position="97"/>
    </location>
</feature>
<dbReference type="Proteomes" id="UP000305948">
    <property type="component" value="Unassembled WGS sequence"/>
</dbReference>
<feature type="compositionally biased region" description="Polar residues" evidence="1">
    <location>
        <begin position="53"/>
        <end position="64"/>
    </location>
</feature>
<protein>
    <submittedName>
        <fullName evidence="2">Uncharacterized protein</fullName>
    </submittedName>
</protein>
<sequence length="160" mass="17550">MSAASPALYAGHAYASRSPAPGYGHTPSPAPGYAHSPSPAPPAPGVSKPSASKTKPTNVFSNDGSFLERFQRIKREEEEKKKQEEAFMRKRTFDDRFRKRGKRTTPEPSVSPESTVDEPATKKAKSDHISDKLITDYERQVKSYGTSLKDTGTGVRPLVK</sequence>
<evidence type="ECO:0000256" key="1">
    <source>
        <dbReference type="SAM" id="MobiDB-lite"/>
    </source>
</evidence>